<dbReference type="AlphaFoldDB" id="A0A9Q5SGB4"/>
<sequence>MNKFEIKRGIKEANTTNFAETVQNLGLFTRISGIAPIIIKHSQSTHSPIPMKLNGEHTVKHVLEKGHQ</sequence>
<gene>
    <name evidence="1" type="ORF">BK724_24100</name>
</gene>
<accession>A0A9Q5SGB4</accession>
<comment type="caution">
    <text evidence="1">The sequence shown here is derived from an EMBL/GenBank/DDBJ whole genome shotgun (WGS) entry which is preliminary data.</text>
</comment>
<evidence type="ECO:0000313" key="2">
    <source>
        <dbReference type="Proteomes" id="UP000194733"/>
    </source>
</evidence>
<organism evidence="1 2">
    <name type="scientific">Bacillus thuringiensis serovar sooncheon</name>
    <dbReference type="NCBI Taxonomy" id="180891"/>
    <lineage>
        <taxon>Bacteria</taxon>
        <taxon>Bacillati</taxon>
        <taxon>Bacillota</taxon>
        <taxon>Bacilli</taxon>
        <taxon>Bacillales</taxon>
        <taxon>Bacillaceae</taxon>
        <taxon>Bacillus</taxon>
        <taxon>Bacillus cereus group</taxon>
    </lineage>
</organism>
<proteinExistence type="predicted"/>
<dbReference type="Proteomes" id="UP000194733">
    <property type="component" value="Unassembled WGS sequence"/>
</dbReference>
<dbReference type="EMBL" id="NFCY01000028">
    <property type="protein sequence ID" value="OTX42743.1"/>
    <property type="molecule type" value="Genomic_DNA"/>
</dbReference>
<reference evidence="1 2" key="1">
    <citation type="submission" date="2016-10" db="EMBL/GenBank/DDBJ databases">
        <title>Comparative genomics of Bacillus thuringiensis reveals a path to pathogens against multiple invertebrate hosts.</title>
        <authorList>
            <person name="Zheng J."/>
            <person name="Gao Q."/>
            <person name="Liu H."/>
            <person name="Peng D."/>
            <person name="Ruan L."/>
            <person name="Sun M."/>
        </authorList>
    </citation>
    <scope>NUCLEOTIDE SEQUENCE [LARGE SCALE GENOMIC DNA]</scope>
    <source>
        <strain evidence="1">BGSC 4BB1</strain>
    </source>
</reference>
<name>A0A9Q5SGB4_BACTU</name>
<evidence type="ECO:0000313" key="1">
    <source>
        <dbReference type="EMBL" id="OTX42743.1"/>
    </source>
</evidence>
<protein>
    <submittedName>
        <fullName evidence="1">Uncharacterized protein</fullName>
    </submittedName>
</protein>
<dbReference type="RefSeq" id="WP_065212299.1">
    <property type="nucleotide sequence ID" value="NZ_NFCY01000028.1"/>
</dbReference>